<reference evidence="2 3" key="1">
    <citation type="submission" date="2018-03" db="EMBL/GenBank/DDBJ databases">
        <title>Genomic Encyclopedia of Archaeal and Bacterial Type Strains, Phase II (KMG-II): from individual species to whole genera.</title>
        <authorList>
            <person name="Goeker M."/>
        </authorList>
    </citation>
    <scope>NUCLEOTIDE SEQUENCE [LARGE SCALE GENOMIC DNA]</scope>
    <source>
        <strain evidence="2 3">DSM 43146</strain>
    </source>
</reference>
<dbReference type="AlphaFoldDB" id="A0A2T0KBD3"/>
<name>A0A2T0KBD3_9ACTN</name>
<feature type="region of interest" description="Disordered" evidence="1">
    <location>
        <begin position="1"/>
        <end position="30"/>
    </location>
</feature>
<keyword evidence="3" id="KW-1185">Reference proteome</keyword>
<feature type="region of interest" description="Disordered" evidence="1">
    <location>
        <begin position="160"/>
        <end position="268"/>
    </location>
</feature>
<dbReference type="Proteomes" id="UP000239415">
    <property type="component" value="Unassembled WGS sequence"/>
</dbReference>
<evidence type="ECO:0000256" key="1">
    <source>
        <dbReference type="SAM" id="MobiDB-lite"/>
    </source>
</evidence>
<dbReference type="EMBL" id="PVMZ01000008">
    <property type="protein sequence ID" value="PRX20497.1"/>
    <property type="molecule type" value="Genomic_DNA"/>
</dbReference>
<comment type="caution">
    <text evidence="2">The sequence shown here is derived from an EMBL/GenBank/DDBJ whole genome shotgun (WGS) entry which is preliminary data.</text>
</comment>
<organism evidence="2 3">
    <name type="scientific">Actinoplanes italicus</name>
    <dbReference type="NCBI Taxonomy" id="113567"/>
    <lineage>
        <taxon>Bacteria</taxon>
        <taxon>Bacillati</taxon>
        <taxon>Actinomycetota</taxon>
        <taxon>Actinomycetes</taxon>
        <taxon>Micromonosporales</taxon>
        <taxon>Micromonosporaceae</taxon>
        <taxon>Actinoplanes</taxon>
    </lineage>
</organism>
<feature type="compositionally biased region" description="Basic residues" evidence="1">
    <location>
        <begin position="189"/>
        <end position="199"/>
    </location>
</feature>
<gene>
    <name evidence="2" type="ORF">CLV67_108298</name>
</gene>
<protein>
    <submittedName>
        <fullName evidence="2">Uncharacterized protein</fullName>
    </submittedName>
</protein>
<proteinExistence type="predicted"/>
<feature type="compositionally biased region" description="Basic and acidic residues" evidence="1">
    <location>
        <begin position="231"/>
        <end position="247"/>
    </location>
</feature>
<feature type="compositionally biased region" description="Basic and acidic residues" evidence="1">
    <location>
        <begin position="211"/>
        <end position="223"/>
    </location>
</feature>
<sequence length="268" mass="29123">MSSENRRWPGKIQASGGFRRSPAGLAQSRRMPWDLTRHGNYAATESARSPWSASAPRASSILRRVTSSCPSMHFVLTLLGTCAGARFRCDRSIPVLDDPQGRFWGAGCGLRLAPGPERVPAPPPIHQRACLLASSHEGERSVSVDRRAGGCERQAGLGWPGNACAAAGPTTRTRRQKNAHAPPPDRQHARAARRTPTRRRWTDNTHAPPLAEERARAAAERTTRTRRHRPGERARLRPRLFGDRVEDSLGAGSAGGKAVARVGELAPL</sequence>
<evidence type="ECO:0000313" key="3">
    <source>
        <dbReference type="Proteomes" id="UP000239415"/>
    </source>
</evidence>
<accession>A0A2T0KBD3</accession>
<evidence type="ECO:0000313" key="2">
    <source>
        <dbReference type="EMBL" id="PRX20497.1"/>
    </source>
</evidence>